<evidence type="ECO:0000256" key="1">
    <source>
        <dbReference type="SAM" id="Phobius"/>
    </source>
</evidence>
<gene>
    <name evidence="2" type="ORF">CcCBS67573_g08169</name>
</gene>
<name>A0A507EPS3_9FUNG</name>
<keyword evidence="1" id="KW-0812">Transmembrane</keyword>
<reference evidence="2 3" key="1">
    <citation type="journal article" date="2019" name="Sci. Rep.">
        <title>Comparative genomics of chytrid fungi reveal insights into the obligate biotrophic and pathogenic lifestyle of Synchytrium endobioticum.</title>
        <authorList>
            <person name="van de Vossenberg B.T.L.H."/>
            <person name="Warris S."/>
            <person name="Nguyen H.D.T."/>
            <person name="van Gent-Pelzer M.P.E."/>
            <person name="Joly D.L."/>
            <person name="van de Geest H.C."/>
            <person name="Bonants P.J.M."/>
            <person name="Smith D.S."/>
            <person name="Levesque C.A."/>
            <person name="van der Lee T.A.J."/>
        </authorList>
    </citation>
    <scope>NUCLEOTIDE SEQUENCE [LARGE SCALE GENOMIC DNA]</scope>
    <source>
        <strain evidence="2 3">CBS 675.73</strain>
    </source>
</reference>
<evidence type="ECO:0000313" key="2">
    <source>
        <dbReference type="EMBL" id="TPX65260.1"/>
    </source>
</evidence>
<dbReference type="EMBL" id="QEAP01000498">
    <property type="protein sequence ID" value="TPX65260.1"/>
    <property type="molecule type" value="Genomic_DNA"/>
</dbReference>
<organism evidence="2 3">
    <name type="scientific">Chytriomyces confervae</name>
    <dbReference type="NCBI Taxonomy" id="246404"/>
    <lineage>
        <taxon>Eukaryota</taxon>
        <taxon>Fungi</taxon>
        <taxon>Fungi incertae sedis</taxon>
        <taxon>Chytridiomycota</taxon>
        <taxon>Chytridiomycota incertae sedis</taxon>
        <taxon>Chytridiomycetes</taxon>
        <taxon>Chytridiales</taxon>
        <taxon>Chytriomycetaceae</taxon>
        <taxon>Chytriomyces</taxon>
    </lineage>
</organism>
<dbReference type="Proteomes" id="UP000320333">
    <property type="component" value="Unassembled WGS sequence"/>
</dbReference>
<dbReference type="OrthoDB" id="2094542at2759"/>
<proteinExistence type="predicted"/>
<protein>
    <submittedName>
        <fullName evidence="2">Uncharacterized protein</fullName>
    </submittedName>
</protein>
<dbReference type="AlphaFoldDB" id="A0A507EPS3"/>
<comment type="caution">
    <text evidence="2">The sequence shown here is derived from an EMBL/GenBank/DDBJ whole genome shotgun (WGS) entry which is preliminary data.</text>
</comment>
<dbReference type="STRING" id="246404.A0A507EPS3"/>
<keyword evidence="1" id="KW-0472">Membrane</keyword>
<keyword evidence="3" id="KW-1185">Reference proteome</keyword>
<accession>A0A507EPS3</accession>
<feature type="transmembrane region" description="Helical" evidence="1">
    <location>
        <begin position="93"/>
        <end position="112"/>
    </location>
</feature>
<keyword evidence="1" id="KW-1133">Transmembrane helix</keyword>
<sequence length="551" mass="63336">MGNERDGLHSRRNSATHDLLLLRPEGSVCATTNISSFFRPTADEESLTKDTSSDLRQLLTSSKVRFASAFHSVLESLQPIYLALVHRFKSRRFGGNNGTIVLLVFFLCLLVLSNSSGYRRAQHQQQQQQPALSLPPQYDDDYNSGEARINWGPGVNGRPACNRPSEWCVIRKGWNDLGPGKKARLRAVYYNTHGGSERNMMHVFRHFNHKSLVLDIFSPDQISGYGMTHTHARAVIDSGHVDYICARYDLVILGDTVPHARAVLLSLFEDNPARRCQAARIVVEMTNRFDWDIKEGPDRMEYYRMLQKLVAMSRTIFKGRLLWVASNLADAKYFEFTLNMTVPEVRVLRPLGLSDVYAYPTDLPTPDPNVLAAQWHKSNVYGYLREEEKILMALIPFGHHYGGPQNLLQFKGFIDIPYQYSTFKFYENIAAGVPLLFPTPRFLMELSQAGLHSVFIFSPTILSVFAKNKTQSAMQVYNVEWAAYMDYYLPKFEPYIYYFDTYKELQVLSNATREKLDSKNVRKAGPKFYAEFRREIYRGWEEVLLRGYPED</sequence>
<evidence type="ECO:0000313" key="3">
    <source>
        <dbReference type="Proteomes" id="UP000320333"/>
    </source>
</evidence>